<dbReference type="GO" id="GO:0034501">
    <property type="term" value="P:protein localization to kinetochore"/>
    <property type="evidence" value="ECO:0007669"/>
    <property type="project" value="TreeGrafter"/>
</dbReference>
<dbReference type="OrthoDB" id="5592879at2759"/>
<sequence>MTTPPTPPRNTERPRGILKHRESTGPLHPERQVSFHGQVELRQFEFTADESIKRDDGKAGIEDFGVEEESMELTRQLVSQRRVDSEMEGREVSDDRAHEGARGLAQDREQMQEGENGNENDSEIAEKNSNGDRDNMEQEHDEDNENKGNEEDEGRKTDNDHEDNAIKEMENQEIDGESYRPKTENPTAKPLLPHKDSPRNQHLKTQNATSSRHGASHLDIDDHSNLSYSTSPLQERQVLILPNINSPATKLPASRNTPELQHFSPKPVQSQDYADSLRDYLFNDVLLPHDEVFAVDTEPTLDTESETAVHRAPFSDHNDEEVDVELTAQVPHFPAVFNEEVTMDFTTRIAREVTISDSAGFVELSHYEETMELTQPLSAGRETEKPTATFAATNMHDNVRKLQNEPETESPNEFFEAREQPSAEPSQEQEESTMELTAVQHHPRHETHSLSVVEEEDEDAHVPMELTQPVPSYNVVKTPVHGEQATPPGAIHLFNDNLAETPPTRVDTPLTSQQQLNRLIEEATPPAHASIESLGTPMPDPPQSLRASPDLPPWKEWRSGKESEKAEGKDSQRESQRTSMRTALEEMSEREPNQEQRLDQEPVEEKRQNEEHIEITQDHAQTTKSPSSRKRSLDPPVELRSSSSKRAKFVMYNSQTDLSARTVTLAQFLKDVGIKFFDDFEFANDLFSENSVDTAPAAVFSKEDYYRANTQVTLLEVYELSCKELKRKIEHGKKTYQEIQDTANEEAPEMFHRYYESSYYDQMAMKANFMIVRDYMLENAKREWYQWRTELFRNLTEELASNLEVIHYDKETIENHLSELDSELESLQRSLAELKDDLVRFRRIKEQQKLIDPAAIEAVRTEFAELNSQIFAHRKCFSVEQDRLQELNQRISERNALINRFEEDVDRAKAELATLEQPDHNDLQHLSIISEILQACAGLRFLDQDEPHVFRFKFNPKMAVTLDISRENAVEGLSLQPIDSDVQVLHNAPLEWYCPALAQATPFLNIYNTLAAFSAKWRLLVSIDEQIYALSMYYPVEFGEFQTDSIMFKLRYYSSERGLKIDFFVTIPVLKITTFQSSMTVAAKVLRGPDSITERLVKEVICRKQCTHRLFERVEAIEIW</sequence>
<dbReference type="InterPro" id="IPR013253">
    <property type="entry name" value="Spc7_domain"/>
</dbReference>
<dbReference type="GO" id="GO:0000776">
    <property type="term" value="C:kinetochore"/>
    <property type="evidence" value="ECO:0007669"/>
    <property type="project" value="TreeGrafter"/>
</dbReference>
<feature type="coiled-coil region" evidence="1">
    <location>
        <begin position="810"/>
        <end position="844"/>
    </location>
</feature>
<evidence type="ECO:0000256" key="2">
    <source>
        <dbReference type="SAM" id="MobiDB-lite"/>
    </source>
</evidence>
<evidence type="ECO:0000259" key="3">
    <source>
        <dbReference type="SMART" id="SM00787"/>
    </source>
</evidence>
<feature type="domain" description="Spc7 kinetochore protein" evidence="3">
    <location>
        <begin position="652"/>
        <end position="963"/>
    </location>
</feature>
<feature type="region of interest" description="Disordered" evidence="2">
    <location>
        <begin position="529"/>
        <end position="641"/>
    </location>
</feature>
<dbReference type="GO" id="GO:1990758">
    <property type="term" value="P:mitotic sister chromatid biorientation"/>
    <property type="evidence" value="ECO:0007669"/>
    <property type="project" value="TreeGrafter"/>
</dbReference>
<feature type="compositionally biased region" description="Basic and acidic residues" evidence="2">
    <location>
        <begin position="10"/>
        <end position="33"/>
    </location>
</feature>
<keyword evidence="5" id="KW-1185">Reference proteome</keyword>
<name>A0A4P9ZB51_9ASCO</name>
<accession>A0A4P9ZB51</accession>
<feature type="compositionally biased region" description="Basic and acidic residues" evidence="2">
    <location>
        <begin position="50"/>
        <end position="61"/>
    </location>
</feature>
<reference evidence="5" key="1">
    <citation type="journal article" date="2018" name="Nat. Microbiol.">
        <title>Leveraging single-cell genomics to expand the fungal tree of life.</title>
        <authorList>
            <person name="Ahrendt S.R."/>
            <person name="Quandt C.A."/>
            <person name="Ciobanu D."/>
            <person name="Clum A."/>
            <person name="Salamov A."/>
            <person name="Andreopoulos B."/>
            <person name="Cheng J.F."/>
            <person name="Woyke T."/>
            <person name="Pelin A."/>
            <person name="Henrissat B."/>
            <person name="Reynolds N.K."/>
            <person name="Benny G.L."/>
            <person name="Smith M.E."/>
            <person name="James T.Y."/>
            <person name="Grigoriev I.V."/>
        </authorList>
    </citation>
    <scope>NUCLEOTIDE SEQUENCE [LARGE SCALE GENOMIC DNA]</scope>
    <source>
        <strain evidence="5">Baker2002</strain>
    </source>
</reference>
<feature type="region of interest" description="Disordered" evidence="2">
    <location>
        <begin position="404"/>
        <end position="446"/>
    </location>
</feature>
<dbReference type="AlphaFoldDB" id="A0A4P9ZB51"/>
<gene>
    <name evidence="4" type="ORF">METBISCDRAFT_23684</name>
</gene>
<evidence type="ECO:0000313" key="5">
    <source>
        <dbReference type="Proteomes" id="UP000268321"/>
    </source>
</evidence>
<dbReference type="PANTHER" id="PTHR28260:SF1">
    <property type="entry name" value="SPINDLE POLE BODY COMPONENT SPC105"/>
    <property type="match status" value="1"/>
</dbReference>
<dbReference type="Proteomes" id="UP000268321">
    <property type="component" value="Unassembled WGS sequence"/>
</dbReference>
<feature type="coiled-coil region" evidence="1">
    <location>
        <begin position="884"/>
        <end position="918"/>
    </location>
</feature>
<feature type="region of interest" description="Disordered" evidence="2">
    <location>
        <begin position="249"/>
        <end position="268"/>
    </location>
</feature>
<protein>
    <recommendedName>
        <fullName evidence="3">Spc7 kinetochore protein domain-containing protein</fullName>
    </recommendedName>
</protein>
<dbReference type="SMART" id="SM00787">
    <property type="entry name" value="Spc7"/>
    <property type="match status" value="1"/>
</dbReference>
<feature type="region of interest" description="Disordered" evidence="2">
    <location>
        <begin position="1"/>
        <end position="228"/>
    </location>
</feature>
<feature type="compositionally biased region" description="Polar residues" evidence="2">
    <location>
        <begin position="249"/>
        <end position="259"/>
    </location>
</feature>
<feature type="compositionally biased region" description="Basic and acidic residues" evidence="2">
    <location>
        <begin position="145"/>
        <end position="170"/>
    </location>
</feature>
<feature type="compositionally biased region" description="Basic and acidic residues" evidence="2">
    <location>
        <begin position="124"/>
        <end position="138"/>
    </location>
</feature>
<keyword evidence="1" id="KW-0175">Coiled coil</keyword>
<feature type="compositionally biased region" description="Basic and acidic residues" evidence="2">
    <location>
        <begin position="81"/>
        <end position="111"/>
    </location>
</feature>
<dbReference type="PANTHER" id="PTHR28260">
    <property type="entry name" value="SPINDLE POLE BODY COMPONENT SPC105"/>
    <property type="match status" value="1"/>
</dbReference>
<feature type="compositionally biased region" description="Basic and acidic residues" evidence="2">
    <location>
        <begin position="553"/>
        <end position="576"/>
    </location>
</feature>
<dbReference type="GO" id="GO:0007094">
    <property type="term" value="P:mitotic spindle assembly checkpoint signaling"/>
    <property type="evidence" value="ECO:0007669"/>
    <property type="project" value="TreeGrafter"/>
</dbReference>
<evidence type="ECO:0000313" key="4">
    <source>
        <dbReference type="EMBL" id="RKP30013.1"/>
    </source>
</evidence>
<feature type="compositionally biased region" description="Basic and acidic residues" evidence="2">
    <location>
        <begin position="583"/>
        <end position="617"/>
    </location>
</feature>
<dbReference type="Pfam" id="PF08317">
    <property type="entry name" value="Spc7"/>
    <property type="match status" value="1"/>
</dbReference>
<dbReference type="EMBL" id="ML004468">
    <property type="protein sequence ID" value="RKP30013.1"/>
    <property type="molecule type" value="Genomic_DNA"/>
</dbReference>
<organism evidence="4 5">
    <name type="scientific">Metschnikowia bicuspidata</name>
    <dbReference type="NCBI Taxonomy" id="27322"/>
    <lineage>
        <taxon>Eukaryota</taxon>
        <taxon>Fungi</taxon>
        <taxon>Dikarya</taxon>
        <taxon>Ascomycota</taxon>
        <taxon>Saccharomycotina</taxon>
        <taxon>Pichiomycetes</taxon>
        <taxon>Metschnikowiaceae</taxon>
        <taxon>Metschnikowia</taxon>
    </lineage>
</organism>
<feature type="compositionally biased region" description="Polar residues" evidence="2">
    <location>
        <begin position="203"/>
        <end position="213"/>
    </location>
</feature>
<proteinExistence type="predicted"/>
<dbReference type="InterPro" id="IPR033338">
    <property type="entry name" value="Spc105/Spc7"/>
</dbReference>
<evidence type="ECO:0000256" key="1">
    <source>
        <dbReference type="SAM" id="Coils"/>
    </source>
</evidence>